<comment type="caution">
    <text evidence="1">The sequence shown here is derived from an EMBL/GenBank/DDBJ whole genome shotgun (WGS) entry which is preliminary data.</text>
</comment>
<accession>A0A8J6N0K8</accession>
<dbReference type="EMBL" id="JACNJD010000186">
    <property type="protein sequence ID" value="MBC8177104.1"/>
    <property type="molecule type" value="Genomic_DNA"/>
</dbReference>
<dbReference type="Proteomes" id="UP000650524">
    <property type="component" value="Unassembled WGS sequence"/>
</dbReference>
<protein>
    <submittedName>
        <fullName evidence="1">Uncharacterized protein</fullName>
    </submittedName>
</protein>
<dbReference type="AlphaFoldDB" id="A0A8J6N0K8"/>
<evidence type="ECO:0000313" key="2">
    <source>
        <dbReference type="Proteomes" id="UP000650524"/>
    </source>
</evidence>
<evidence type="ECO:0000313" key="1">
    <source>
        <dbReference type="EMBL" id="MBC8177104.1"/>
    </source>
</evidence>
<gene>
    <name evidence="1" type="ORF">H8E19_06820</name>
</gene>
<sequence length="57" mass="6095">MVVQGAVDAVSEFGIDITLVGHQKKIAQALDTRPAHGHISFRNCEDVVDGVMAQTFA</sequence>
<name>A0A8J6N0K8_9DELT</name>
<organism evidence="1 2">
    <name type="scientific">Candidatus Desulfacyla euxinica</name>
    <dbReference type="NCBI Taxonomy" id="2841693"/>
    <lineage>
        <taxon>Bacteria</taxon>
        <taxon>Deltaproteobacteria</taxon>
        <taxon>Candidatus Desulfacyla</taxon>
    </lineage>
</organism>
<reference evidence="1 2" key="1">
    <citation type="submission" date="2020-08" db="EMBL/GenBank/DDBJ databases">
        <title>Bridging the membrane lipid divide: bacteria of the FCB group superphylum have the potential to synthesize archaeal ether lipids.</title>
        <authorList>
            <person name="Villanueva L."/>
            <person name="Von Meijenfeldt F.A.B."/>
            <person name="Westbye A.B."/>
            <person name="Yadav S."/>
            <person name="Hopmans E.C."/>
            <person name="Dutilh B.E."/>
            <person name="Sinninghe Damste J.S."/>
        </authorList>
    </citation>
    <scope>NUCLEOTIDE SEQUENCE [LARGE SCALE GENOMIC DNA]</scope>
    <source>
        <strain evidence="1">NIOZ-UU27</strain>
    </source>
</reference>
<proteinExistence type="predicted"/>